<evidence type="ECO:0008006" key="3">
    <source>
        <dbReference type="Google" id="ProtNLM"/>
    </source>
</evidence>
<dbReference type="EMBL" id="PUWT01000045">
    <property type="protein sequence ID" value="PQQ24274.1"/>
    <property type="molecule type" value="Genomic_DNA"/>
</dbReference>
<name>A0A2S8PYM4_9GAMM</name>
<accession>A0A2S8PYM4</accession>
<dbReference type="RefSeq" id="WP_072165200.1">
    <property type="nucleotide sequence ID" value="NZ_CAWNTA010000111.1"/>
</dbReference>
<proteinExistence type="predicted"/>
<keyword evidence="2" id="KW-1185">Reference proteome</keyword>
<dbReference type="Proteomes" id="UP000239550">
    <property type="component" value="Unassembled WGS sequence"/>
</dbReference>
<organism evidence="1 2">
    <name type="scientific">Photorhabdus hindustanensis</name>
    <dbReference type="NCBI Taxonomy" id="2918802"/>
    <lineage>
        <taxon>Bacteria</taxon>
        <taxon>Pseudomonadati</taxon>
        <taxon>Pseudomonadota</taxon>
        <taxon>Gammaproteobacteria</taxon>
        <taxon>Enterobacterales</taxon>
        <taxon>Morganellaceae</taxon>
        <taxon>Photorhabdus</taxon>
    </lineage>
</organism>
<dbReference type="AlphaFoldDB" id="A0A2S8PYM4"/>
<protein>
    <recommendedName>
        <fullName evidence="3">Tail fiber assembly protein</fullName>
    </recommendedName>
</protein>
<evidence type="ECO:0000313" key="1">
    <source>
        <dbReference type="EMBL" id="PQQ24274.1"/>
    </source>
</evidence>
<dbReference type="InterPro" id="IPR003458">
    <property type="entry name" value="Phage_T4_Gp38_tail_assem"/>
</dbReference>
<comment type="caution">
    <text evidence="1">The sequence shown here is derived from an EMBL/GenBank/DDBJ whole genome shotgun (WGS) entry which is preliminary data.</text>
</comment>
<gene>
    <name evidence="1" type="ORF">C6H66_16085</name>
</gene>
<reference evidence="1 2" key="1">
    <citation type="submission" date="2018-02" db="EMBL/GenBank/DDBJ databases">
        <title>Five New Genomes of Indian Photorhabdus Isolates TSA.</title>
        <authorList>
            <person name="Dubay B."/>
            <person name="Somvanshi V.S."/>
        </authorList>
    </citation>
    <scope>NUCLEOTIDE SEQUENCE [LARGE SCALE GENOMIC DNA]</scope>
    <source>
        <strain evidence="1 2">H1</strain>
    </source>
</reference>
<dbReference type="Pfam" id="PF02413">
    <property type="entry name" value="Caudo_TAP"/>
    <property type="match status" value="1"/>
</dbReference>
<sequence>MLEWKKYRVLLSRTDILQASDIEWLDKLR</sequence>
<evidence type="ECO:0000313" key="2">
    <source>
        <dbReference type="Proteomes" id="UP000239550"/>
    </source>
</evidence>